<dbReference type="RefSeq" id="WP_102599237.1">
    <property type="nucleotide sequence ID" value="NZ_PNQX01000004.1"/>
</dbReference>
<accession>A0A2N7RXT1</accession>
<protein>
    <recommendedName>
        <fullName evidence="3">DUF4193 domain-containing protein</fullName>
    </recommendedName>
</protein>
<evidence type="ECO:0008006" key="3">
    <source>
        <dbReference type="Google" id="ProtNLM"/>
    </source>
</evidence>
<dbReference type="EMBL" id="PNQX01000004">
    <property type="protein sequence ID" value="PMQ18694.1"/>
    <property type="molecule type" value="Genomic_DNA"/>
</dbReference>
<organism evidence="1 2">
    <name type="scientific">Glutamicibacter arilaitensis</name>
    <dbReference type="NCBI Taxonomy" id="256701"/>
    <lineage>
        <taxon>Bacteria</taxon>
        <taxon>Bacillati</taxon>
        <taxon>Actinomycetota</taxon>
        <taxon>Actinomycetes</taxon>
        <taxon>Micrococcales</taxon>
        <taxon>Micrococcaceae</taxon>
        <taxon>Glutamicibacter</taxon>
    </lineage>
</organism>
<proteinExistence type="predicted"/>
<dbReference type="Proteomes" id="UP000235739">
    <property type="component" value="Unassembled WGS sequence"/>
</dbReference>
<sequence length="102" mass="11050">MAADYDEVRPDVAEASEKTLKAVQKADAPDAKSVVSDLDETDLTDGLELPGAVVDEELSVDVIPQAQDEFVCCSCFTIRHRSQAEKKTGDGIVCRDCVLEYA</sequence>
<evidence type="ECO:0000313" key="1">
    <source>
        <dbReference type="EMBL" id="PMQ18694.1"/>
    </source>
</evidence>
<dbReference type="Pfam" id="PF13834">
    <property type="entry name" value="DUF4193"/>
    <property type="match status" value="1"/>
</dbReference>
<dbReference type="AlphaFoldDB" id="A0A2N7RXT1"/>
<reference evidence="1 2" key="1">
    <citation type="journal article" date="2017" name="Elife">
        <title>Extensive horizontal gene transfer in cheese-associated bacteria.</title>
        <authorList>
            <person name="Bonham K.S."/>
            <person name="Wolfe B.E."/>
            <person name="Dutton R.J."/>
        </authorList>
    </citation>
    <scope>NUCLEOTIDE SEQUENCE [LARGE SCALE GENOMIC DNA]</scope>
    <source>
        <strain evidence="1 2">JB182</strain>
    </source>
</reference>
<dbReference type="InterPro" id="IPR025242">
    <property type="entry name" value="DUF4193"/>
</dbReference>
<comment type="caution">
    <text evidence="1">The sequence shown here is derived from an EMBL/GenBank/DDBJ whole genome shotgun (WGS) entry which is preliminary data.</text>
</comment>
<gene>
    <name evidence="1" type="ORF">CIK84_18050</name>
</gene>
<evidence type="ECO:0000313" key="2">
    <source>
        <dbReference type="Proteomes" id="UP000235739"/>
    </source>
</evidence>
<name>A0A2N7RXT1_9MICC</name>